<evidence type="ECO:0000313" key="3">
    <source>
        <dbReference type="EMBL" id="PSB24787.1"/>
    </source>
</evidence>
<evidence type="ECO:0000256" key="1">
    <source>
        <dbReference type="ARBA" id="ARBA00022737"/>
    </source>
</evidence>
<name>A0A2T1DWC0_9CYAN</name>
<evidence type="ECO:0000313" key="4">
    <source>
        <dbReference type="Proteomes" id="UP000239576"/>
    </source>
</evidence>
<proteinExistence type="predicted"/>
<dbReference type="InterPro" id="IPR001646">
    <property type="entry name" value="5peptide_repeat"/>
</dbReference>
<dbReference type="Pfam" id="PF00805">
    <property type="entry name" value="Pentapeptide"/>
    <property type="match status" value="2"/>
</dbReference>
<protein>
    <recommendedName>
        <fullName evidence="5">Pentapeptide repeat-containing protein</fullName>
    </recommendedName>
</protein>
<dbReference type="AlphaFoldDB" id="A0A2T1DWC0"/>
<dbReference type="EMBL" id="PVWK01000140">
    <property type="protein sequence ID" value="PSB24787.1"/>
    <property type="molecule type" value="Genomic_DNA"/>
</dbReference>
<evidence type="ECO:0008006" key="5">
    <source>
        <dbReference type="Google" id="ProtNLM"/>
    </source>
</evidence>
<reference evidence="4" key="1">
    <citation type="submission" date="2018-02" db="EMBL/GenBank/DDBJ databases">
        <authorList>
            <person name="Moore K."/>
            <person name="Momper L."/>
        </authorList>
    </citation>
    <scope>NUCLEOTIDE SEQUENCE [LARGE SCALE GENOMIC DNA]</scope>
    <source>
        <strain evidence="4">ULC18</strain>
    </source>
</reference>
<accession>A0A2T1DWC0</accession>
<dbReference type="RefSeq" id="WP_106259600.1">
    <property type="nucleotide sequence ID" value="NZ_CAWNSW010000111.1"/>
</dbReference>
<feature type="region of interest" description="Disordered" evidence="2">
    <location>
        <begin position="1"/>
        <end position="23"/>
    </location>
</feature>
<dbReference type="SUPFAM" id="SSF141571">
    <property type="entry name" value="Pentapeptide repeat-like"/>
    <property type="match status" value="1"/>
</dbReference>
<gene>
    <name evidence="3" type="ORF">C7B82_25605</name>
</gene>
<evidence type="ECO:0000256" key="2">
    <source>
        <dbReference type="SAM" id="MobiDB-lite"/>
    </source>
</evidence>
<organism evidence="3 4">
    <name type="scientific">Stenomitos frigidus ULC18</name>
    <dbReference type="NCBI Taxonomy" id="2107698"/>
    <lineage>
        <taxon>Bacteria</taxon>
        <taxon>Bacillati</taxon>
        <taxon>Cyanobacteriota</taxon>
        <taxon>Cyanophyceae</taxon>
        <taxon>Leptolyngbyales</taxon>
        <taxon>Leptolyngbyaceae</taxon>
        <taxon>Stenomitos</taxon>
    </lineage>
</organism>
<keyword evidence="4" id="KW-1185">Reference proteome</keyword>
<dbReference type="Gene3D" id="2.160.20.80">
    <property type="entry name" value="E3 ubiquitin-protein ligase SopA"/>
    <property type="match status" value="1"/>
</dbReference>
<reference evidence="3 4" key="2">
    <citation type="submission" date="2018-03" db="EMBL/GenBank/DDBJ databases">
        <title>The ancient ancestry and fast evolution of plastids.</title>
        <authorList>
            <person name="Moore K.R."/>
            <person name="Magnabosco C."/>
            <person name="Momper L."/>
            <person name="Gold D.A."/>
            <person name="Bosak T."/>
            <person name="Fournier G.P."/>
        </authorList>
    </citation>
    <scope>NUCLEOTIDE SEQUENCE [LARGE SCALE GENOMIC DNA]</scope>
    <source>
        <strain evidence="3 4">ULC18</strain>
    </source>
</reference>
<comment type="caution">
    <text evidence="3">The sequence shown here is derived from an EMBL/GenBank/DDBJ whole genome shotgun (WGS) entry which is preliminary data.</text>
</comment>
<keyword evidence="1" id="KW-0677">Repeat</keyword>
<dbReference type="PANTHER" id="PTHR47485">
    <property type="entry name" value="THYLAKOID LUMENAL 17.4 KDA PROTEIN, CHLOROPLASTIC"/>
    <property type="match status" value="1"/>
</dbReference>
<dbReference type="Proteomes" id="UP000239576">
    <property type="component" value="Unassembled WGS sequence"/>
</dbReference>
<dbReference type="OrthoDB" id="555361at2"/>
<sequence>MKKESLEEPPVEPGTQLSQQATDAQVQESEDLIKLRESFKALDLETDPIKREYLLAEKAKENNLAIGKYRRLFGLYEKTLPPRFPTWTGFQGKTAWDLLQLVVVPLGLALAAFLLQFWASSNQQKLSDDQNREKQKLSDDQDREKAFNAYIDNIERLMPTLRNAQPEDEISIIARTRTLTVFRQLKGDGQRKGQVIRFLKEANLIKRRDLKVDLSTADLSQAVLKDIDLSKTHFFNVNLQEADLRGTSFKDTELRRAKLERTKLEKAEFQGADLSGANLQDAQLDPELNDALQIAAKLTEKQSSQALPELPFVGICGATLPDGKRIGVGCPGPQAISGGAAYAAERIYIRSSPGIKSPTIGSLEVNDKIRLTGAERYADGSTWVQLEDGGWIVN</sequence>
<dbReference type="PANTHER" id="PTHR47485:SF1">
    <property type="entry name" value="THYLAKOID LUMENAL 17.4 KDA PROTEIN, CHLOROPLASTIC"/>
    <property type="match status" value="1"/>
</dbReference>